<dbReference type="PANTHER" id="PTHR43649:SF31">
    <property type="entry name" value="SN-GLYCEROL-3-PHOSPHATE-BINDING PERIPLASMIC PROTEIN UGPB"/>
    <property type="match status" value="1"/>
</dbReference>
<evidence type="ECO:0000256" key="3">
    <source>
        <dbReference type="ARBA" id="ARBA00022448"/>
    </source>
</evidence>
<dbReference type="CDD" id="cd14748">
    <property type="entry name" value="PBP2_UgpB"/>
    <property type="match status" value="1"/>
</dbReference>
<dbReference type="Proteomes" id="UP000721415">
    <property type="component" value="Unassembled WGS sequence"/>
</dbReference>
<dbReference type="RefSeq" id="WP_197115861.1">
    <property type="nucleotide sequence ID" value="NZ_JACBXQ010000005.1"/>
</dbReference>
<organism evidence="6 7">
    <name type="scientific">Facklamia lactis</name>
    <dbReference type="NCBI Taxonomy" id="2749967"/>
    <lineage>
        <taxon>Bacteria</taxon>
        <taxon>Bacillati</taxon>
        <taxon>Bacillota</taxon>
        <taxon>Bacilli</taxon>
        <taxon>Lactobacillales</taxon>
        <taxon>Aerococcaceae</taxon>
        <taxon>Facklamia</taxon>
    </lineage>
</organism>
<keyword evidence="7" id="KW-1185">Reference proteome</keyword>
<comment type="subcellular location">
    <subcellularLocation>
        <location evidence="1">Cell envelope</location>
    </subcellularLocation>
</comment>
<gene>
    <name evidence="6" type="ORF">HZY91_08585</name>
</gene>
<comment type="caution">
    <text evidence="6">The sequence shown here is derived from an EMBL/GenBank/DDBJ whole genome shotgun (WGS) entry which is preliminary data.</text>
</comment>
<protein>
    <submittedName>
        <fullName evidence="6">ABC transporter substrate-binding protein</fullName>
    </submittedName>
</protein>
<reference evidence="6 7" key="1">
    <citation type="submission" date="2020-07" db="EMBL/GenBank/DDBJ databases">
        <title>Facklamia lactis sp. nov., isolated from raw milk.</title>
        <authorList>
            <person name="Doll E.V."/>
            <person name="Huptas C."/>
            <person name="Staib L."/>
            <person name="Wenning M."/>
            <person name="Scherer S."/>
        </authorList>
    </citation>
    <scope>NUCLEOTIDE SEQUENCE [LARGE SCALE GENOMIC DNA]</scope>
    <source>
        <strain evidence="6 7">DSM 111018</strain>
    </source>
</reference>
<dbReference type="PANTHER" id="PTHR43649">
    <property type="entry name" value="ARABINOSE-BINDING PROTEIN-RELATED"/>
    <property type="match status" value="1"/>
</dbReference>
<feature type="chain" id="PRO_5046149265" evidence="5">
    <location>
        <begin position="34"/>
        <end position="432"/>
    </location>
</feature>
<evidence type="ECO:0000313" key="7">
    <source>
        <dbReference type="Proteomes" id="UP000721415"/>
    </source>
</evidence>
<accession>A0ABS0LRZ3</accession>
<dbReference type="Gene3D" id="3.40.190.10">
    <property type="entry name" value="Periplasmic binding protein-like II"/>
    <property type="match status" value="2"/>
</dbReference>
<proteinExistence type="inferred from homology"/>
<evidence type="ECO:0000313" key="6">
    <source>
        <dbReference type="EMBL" id="MBG9986943.1"/>
    </source>
</evidence>
<dbReference type="InterPro" id="IPR050490">
    <property type="entry name" value="Bact_solute-bd_prot1"/>
</dbReference>
<dbReference type="InterPro" id="IPR006059">
    <property type="entry name" value="SBP"/>
</dbReference>
<sequence length="432" mass="47563">MKKFINKTIKLISAATLSLSLFGAFGHGTEANAEDKIELTYWYAFGGNIEKTNLALVEEFNESQDKIHVTAEYQGNYEELHSATQAGIVAGNAPNVTIVEGVTMGPFSRSGILEDLTPLIEADSEAVNVEDFFPALLENSYVDEGMYGLPMFRSTPIFYLNKTLIDESGVKVDDLEQEWTWEDWNNVVNSVGDNTDAAGMSFYMYVWALEGMIQTAGGNMLNEEGTEAIFNQEPGVKLAEHLKAMYEEKKLKVPVGDSAADTAKQDFANQQAAIIVQSTADIRDTVDLSADQGFEIATKFFPKSEQNSVPTGGSNLVMVAGQSEEEKQASWEFMKWMTSTEQTITASQGTGYLVTRQSAADSDVMQEFYKEYPQFQVALDQLKYGKGRPMVEGYSEAEKIIGDAYYAIIVEGAEIQETLDAAAEEVNALIAQ</sequence>
<evidence type="ECO:0000256" key="2">
    <source>
        <dbReference type="ARBA" id="ARBA00008520"/>
    </source>
</evidence>
<keyword evidence="3" id="KW-0813">Transport</keyword>
<dbReference type="SUPFAM" id="SSF53850">
    <property type="entry name" value="Periplasmic binding protein-like II"/>
    <property type="match status" value="1"/>
</dbReference>
<feature type="signal peptide" evidence="5">
    <location>
        <begin position="1"/>
        <end position="33"/>
    </location>
</feature>
<evidence type="ECO:0000256" key="4">
    <source>
        <dbReference type="ARBA" id="ARBA00022729"/>
    </source>
</evidence>
<name>A0ABS0LRZ3_9LACT</name>
<comment type="similarity">
    <text evidence="2">Belongs to the bacterial solute-binding protein 1 family.</text>
</comment>
<evidence type="ECO:0000256" key="1">
    <source>
        <dbReference type="ARBA" id="ARBA00004196"/>
    </source>
</evidence>
<dbReference type="Pfam" id="PF13416">
    <property type="entry name" value="SBP_bac_8"/>
    <property type="match status" value="1"/>
</dbReference>
<evidence type="ECO:0000256" key="5">
    <source>
        <dbReference type="SAM" id="SignalP"/>
    </source>
</evidence>
<keyword evidence="4 5" id="KW-0732">Signal</keyword>
<dbReference type="EMBL" id="JACBXQ010000005">
    <property type="protein sequence ID" value="MBG9986943.1"/>
    <property type="molecule type" value="Genomic_DNA"/>
</dbReference>